<dbReference type="EMBL" id="LR797111">
    <property type="protein sequence ID" value="CAB4187474.1"/>
    <property type="molecule type" value="Genomic_DNA"/>
</dbReference>
<organism evidence="1">
    <name type="scientific">uncultured Caudovirales phage</name>
    <dbReference type="NCBI Taxonomy" id="2100421"/>
    <lineage>
        <taxon>Viruses</taxon>
        <taxon>Duplodnaviria</taxon>
        <taxon>Heunggongvirae</taxon>
        <taxon>Uroviricota</taxon>
        <taxon>Caudoviricetes</taxon>
        <taxon>Peduoviridae</taxon>
        <taxon>Maltschvirus</taxon>
        <taxon>Maltschvirus maltsch</taxon>
    </lineage>
</organism>
<dbReference type="Gene3D" id="2.40.30.240">
    <property type="match status" value="1"/>
</dbReference>
<evidence type="ECO:0000313" key="1">
    <source>
        <dbReference type="EMBL" id="CAB4187474.1"/>
    </source>
</evidence>
<sequence length="412" mass="44805">MSNTLKVVDLVLKESQRIAHEKLSFISTTDLQYDKSFVYQPNKGPHGQTLRVREPNQFTRTQGSRIIDVQDVTETTQDITVATQDHVAIRFNSAELMQSVNSTAAFDDLSKNYIEPAIASFVSGIEADYIAYCTKRTYNVVGTAGTPPTDLVAVGGARARLNQCLAPKDGSRFIQADSVTMGGMVNGLKGLFQDSAQIKEQYREGMMGRTAGFDWYENDRMWTMTNGSDIVGTLAAAAAVTNGGTNITLASMSAAPATGAVFTVPGVYACHPETKQSMGYLQQFVVITGSTTTQEVRPATWVSGPKQNLCDANGAAIAVTLFNNTALVPVFHGAASTGYLQNLAYHKEAFQFITADLPLMDDAHKCQRSTKDGLSMRVWQASDIVNDQLIMRIDMLYGMAALRPAWACRISN</sequence>
<dbReference type="InterPro" id="IPR024659">
    <property type="entry name" value="Phage_coat_Gp5"/>
</dbReference>
<proteinExistence type="predicted"/>
<protein>
    <submittedName>
        <fullName evidence="1">Major capsid protein Gp5</fullName>
    </submittedName>
</protein>
<reference evidence="1" key="1">
    <citation type="submission" date="2020-05" db="EMBL/GenBank/DDBJ databases">
        <authorList>
            <person name="Chiriac C."/>
            <person name="Salcher M."/>
            <person name="Ghai R."/>
            <person name="Kavagutti S V."/>
        </authorList>
    </citation>
    <scope>NUCLEOTIDE SEQUENCE</scope>
</reference>
<gene>
    <name evidence="1" type="ORF">UFOVP1155_30</name>
</gene>
<accession>A0A6J5R6T8</accession>
<dbReference type="Pfam" id="PF11651">
    <property type="entry name" value="P22_CoatProtein"/>
    <property type="match status" value="1"/>
</dbReference>
<name>A0A6J5R6T8_9CAUD</name>